<evidence type="ECO:0000256" key="2">
    <source>
        <dbReference type="ARBA" id="ARBA00007977"/>
    </source>
</evidence>
<comment type="similarity">
    <text evidence="2">Belongs to the UPF0324 family.</text>
</comment>
<dbReference type="Proteomes" id="UP000609323">
    <property type="component" value="Unassembled WGS sequence"/>
</dbReference>
<gene>
    <name evidence="9" type="ORF">GCM10010917_27800</name>
</gene>
<comment type="caution">
    <text evidence="9">The sequence shown here is derived from an EMBL/GenBank/DDBJ whole genome shotgun (WGS) entry which is preliminary data.</text>
</comment>
<reference evidence="10" key="1">
    <citation type="journal article" date="2019" name="Int. J. Syst. Evol. Microbiol.">
        <title>The Global Catalogue of Microorganisms (GCM) 10K type strain sequencing project: providing services to taxonomists for standard genome sequencing and annotation.</title>
        <authorList>
            <consortium name="The Broad Institute Genomics Platform"/>
            <consortium name="The Broad Institute Genome Sequencing Center for Infectious Disease"/>
            <person name="Wu L."/>
            <person name="Ma J."/>
        </authorList>
    </citation>
    <scope>NUCLEOTIDE SEQUENCE [LARGE SCALE GENOMIC DNA]</scope>
    <source>
        <strain evidence="10">CGMCC 1.15044</strain>
    </source>
</reference>
<keyword evidence="5 8" id="KW-1133">Transmembrane helix</keyword>
<accession>A0ABQ1GCL1</accession>
<feature type="transmembrane region" description="Helical" evidence="8">
    <location>
        <begin position="101"/>
        <end position="121"/>
    </location>
</feature>
<dbReference type="InterPro" id="IPR018383">
    <property type="entry name" value="UPF0324_pro"/>
</dbReference>
<evidence type="ECO:0000256" key="3">
    <source>
        <dbReference type="ARBA" id="ARBA00022475"/>
    </source>
</evidence>
<evidence type="ECO:0000313" key="9">
    <source>
        <dbReference type="EMBL" id="GGA40988.1"/>
    </source>
</evidence>
<evidence type="ECO:0000256" key="1">
    <source>
        <dbReference type="ARBA" id="ARBA00004651"/>
    </source>
</evidence>
<feature type="transmembrane region" description="Helical" evidence="8">
    <location>
        <begin position="383"/>
        <end position="401"/>
    </location>
</feature>
<keyword evidence="3" id="KW-1003">Cell membrane</keyword>
<dbReference type="EMBL" id="BMHF01000009">
    <property type="protein sequence ID" value="GGA40988.1"/>
    <property type="molecule type" value="Genomic_DNA"/>
</dbReference>
<feature type="transmembrane region" description="Helical" evidence="8">
    <location>
        <begin position="413"/>
        <end position="430"/>
    </location>
</feature>
<organism evidence="9 10">
    <name type="scientific">Paenibacillus physcomitrellae</name>
    <dbReference type="NCBI Taxonomy" id="1619311"/>
    <lineage>
        <taxon>Bacteria</taxon>
        <taxon>Bacillati</taxon>
        <taxon>Bacillota</taxon>
        <taxon>Bacilli</taxon>
        <taxon>Bacillales</taxon>
        <taxon>Paenibacillaceae</taxon>
        <taxon>Paenibacillus</taxon>
    </lineage>
</organism>
<evidence type="ECO:0000256" key="4">
    <source>
        <dbReference type="ARBA" id="ARBA00022692"/>
    </source>
</evidence>
<feature type="transmembrane region" description="Helical" evidence="8">
    <location>
        <begin position="247"/>
        <end position="266"/>
    </location>
</feature>
<name>A0ABQ1GCL1_9BACL</name>
<evidence type="ECO:0000256" key="5">
    <source>
        <dbReference type="ARBA" id="ARBA00022989"/>
    </source>
</evidence>
<evidence type="ECO:0000256" key="7">
    <source>
        <dbReference type="SAM" id="MobiDB-lite"/>
    </source>
</evidence>
<dbReference type="PANTHER" id="PTHR30106:SF2">
    <property type="entry name" value="UPF0324 INNER MEMBRANE PROTEIN YEIH"/>
    <property type="match status" value="1"/>
</dbReference>
<sequence>MNRNINSNMPYKEIRKEVLREATGEVVKETPASKPKERQQGSQELAFQQQEQAVPGTILGVTSGTTMKNTGGTIGGTPITATLETTLGTTLETKRGKQSGWLRWCGGLAFTFIIALISYYLGKLPGLDHVGALACAILIAVIYRQFAGYPEALRPGIQFASKKLLRFAIILFGLKLNMDVVLHQGLGLLARDVVTILFAIGATLLLAKWLKADMSLSLLLGIGTGVCGAAAIAAVSPIVKAKEEDTAIGAGLIALVGTLFAIAYTVVRPFLPFTPVEYGTWAGISLHEIAHVALAGAPAGTDGLAIALLAKLGRVFLLVPLSFVLLFWMNRKNNKKQIPSANAASKIEFPWFLIGFILMSLFGSYVLGQAITLPEAIMNDISVVTSFLLSMAMIGLGLNVSLKDVRSKAMRPLLIMVIVSVLLSGLAYLMV</sequence>
<feature type="transmembrane region" description="Helical" evidence="8">
    <location>
        <begin position="349"/>
        <end position="371"/>
    </location>
</feature>
<feature type="transmembrane region" description="Helical" evidence="8">
    <location>
        <begin position="127"/>
        <end position="143"/>
    </location>
</feature>
<keyword evidence="4 8" id="KW-0812">Transmembrane</keyword>
<feature type="region of interest" description="Disordered" evidence="7">
    <location>
        <begin position="22"/>
        <end position="47"/>
    </location>
</feature>
<protein>
    <recommendedName>
        <fullName evidence="11">Sulfate exporter family transporter</fullName>
    </recommendedName>
</protein>
<keyword evidence="6 8" id="KW-0472">Membrane</keyword>
<feature type="transmembrane region" description="Helical" evidence="8">
    <location>
        <begin position="303"/>
        <end position="328"/>
    </location>
</feature>
<evidence type="ECO:0008006" key="11">
    <source>
        <dbReference type="Google" id="ProtNLM"/>
    </source>
</evidence>
<feature type="transmembrane region" description="Helical" evidence="8">
    <location>
        <begin position="188"/>
        <end position="207"/>
    </location>
</feature>
<feature type="transmembrane region" description="Helical" evidence="8">
    <location>
        <begin position="214"/>
        <end position="235"/>
    </location>
</feature>
<dbReference type="PANTHER" id="PTHR30106">
    <property type="entry name" value="INNER MEMBRANE PROTEIN YEIH-RELATED"/>
    <property type="match status" value="1"/>
</dbReference>
<dbReference type="Pfam" id="PF03601">
    <property type="entry name" value="Cons_hypoth698"/>
    <property type="match status" value="1"/>
</dbReference>
<evidence type="ECO:0000313" key="10">
    <source>
        <dbReference type="Proteomes" id="UP000609323"/>
    </source>
</evidence>
<evidence type="ECO:0000256" key="8">
    <source>
        <dbReference type="SAM" id="Phobius"/>
    </source>
</evidence>
<comment type="subcellular location">
    <subcellularLocation>
        <location evidence="1">Cell membrane</location>
        <topology evidence="1">Multi-pass membrane protein</topology>
    </subcellularLocation>
</comment>
<proteinExistence type="inferred from homology"/>
<evidence type="ECO:0000256" key="6">
    <source>
        <dbReference type="ARBA" id="ARBA00023136"/>
    </source>
</evidence>
<keyword evidence="10" id="KW-1185">Reference proteome</keyword>